<organism evidence="2 3">
    <name type="scientific">Bacillus solimangrovi</name>
    <dbReference type="NCBI Taxonomy" id="1305675"/>
    <lineage>
        <taxon>Bacteria</taxon>
        <taxon>Bacillati</taxon>
        <taxon>Bacillota</taxon>
        <taxon>Bacilli</taxon>
        <taxon>Bacillales</taxon>
        <taxon>Bacillaceae</taxon>
        <taxon>Bacillus</taxon>
    </lineage>
</organism>
<feature type="transmembrane region" description="Helical" evidence="1">
    <location>
        <begin position="71"/>
        <end position="88"/>
    </location>
</feature>
<proteinExistence type="predicted"/>
<evidence type="ECO:0000256" key="1">
    <source>
        <dbReference type="SAM" id="Phobius"/>
    </source>
</evidence>
<keyword evidence="1" id="KW-1133">Transmembrane helix</keyword>
<keyword evidence="3" id="KW-1185">Reference proteome</keyword>
<dbReference type="OrthoDB" id="2865180at2"/>
<dbReference type="EMBL" id="MJEH01000028">
    <property type="protein sequence ID" value="OEH92447.1"/>
    <property type="molecule type" value="Genomic_DNA"/>
</dbReference>
<feature type="transmembrane region" description="Helical" evidence="1">
    <location>
        <begin position="94"/>
        <end position="111"/>
    </location>
</feature>
<reference evidence="2 3" key="1">
    <citation type="submission" date="2016-08" db="EMBL/GenBank/DDBJ databases">
        <title>Genome of Bacillus solimangrovi GH2-4.</title>
        <authorList>
            <person name="Lim S."/>
            <person name="Kim B.-C."/>
        </authorList>
    </citation>
    <scope>NUCLEOTIDE SEQUENCE [LARGE SCALE GENOMIC DNA]</scope>
    <source>
        <strain evidence="2 3">GH2-4</strain>
    </source>
</reference>
<dbReference type="RefSeq" id="WP_069717524.1">
    <property type="nucleotide sequence ID" value="NZ_MJEH01000028.1"/>
</dbReference>
<dbReference type="Proteomes" id="UP000095209">
    <property type="component" value="Unassembled WGS sequence"/>
</dbReference>
<comment type="caution">
    <text evidence="2">The sequence shown here is derived from an EMBL/GenBank/DDBJ whole genome shotgun (WGS) entry which is preliminary data.</text>
</comment>
<dbReference type="AlphaFoldDB" id="A0A1E5LEF0"/>
<sequence>MRRGTLFTIISRLSRRDKLSLIGIIISFLSIVFVNYSFVTFCVFYLLGVLLIFISSFVDIKTFNKKTMSELISRIGFTWIMLGIFAPLGINRNFSYLLIVGAILYVIGIWLESIEKK</sequence>
<gene>
    <name evidence="2" type="ORF">BFG57_15815</name>
</gene>
<evidence type="ECO:0000313" key="2">
    <source>
        <dbReference type="EMBL" id="OEH92447.1"/>
    </source>
</evidence>
<feature type="transmembrane region" description="Helical" evidence="1">
    <location>
        <begin position="44"/>
        <end position="64"/>
    </location>
</feature>
<feature type="transmembrane region" description="Helical" evidence="1">
    <location>
        <begin position="21"/>
        <end position="38"/>
    </location>
</feature>
<protein>
    <submittedName>
        <fullName evidence="2">Uncharacterized protein</fullName>
    </submittedName>
</protein>
<keyword evidence="1" id="KW-0812">Transmembrane</keyword>
<accession>A0A1E5LEF0</accession>
<evidence type="ECO:0000313" key="3">
    <source>
        <dbReference type="Proteomes" id="UP000095209"/>
    </source>
</evidence>
<keyword evidence="1" id="KW-0472">Membrane</keyword>
<name>A0A1E5LEF0_9BACI</name>